<evidence type="ECO:0000313" key="1">
    <source>
        <dbReference type="EMBL" id="GGH70868.1"/>
    </source>
</evidence>
<dbReference type="Proteomes" id="UP000627292">
    <property type="component" value="Unassembled WGS sequence"/>
</dbReference>
<organism evidence="1 2">
    <name type="scientific">Filimonas zeae</name>
    <dbReference type="NCBI Taxonomy" id="1737353"/>
    <lineage>
        <taxon>Bacteria</taxon>
        <taxon>Pseudomonadati</taxon>
        <taxon>Bacteroidota</taxon>
        <taxon>Chitinophagia</taxon>
        <taxon>Chitinophagales</taxon>
        <taxon>Chitinophagaceae</taxon>
        <taxon>Filimonas</taxon>
    </lineage>
</organism>
<dbReference type="EMBL" id="BMIB01000003">
    <property type="protein sequence ID" value="GGH70868.1"/>
    <property type="molecule type" value="Genomic_DNA"/>
</dbReference>
<accession>A0A917MWT6</accession>
<comment type="caution">
    <text evidence="1">The sequence shown here is derived from an EMBL/GenBank/DDBJ whole genome shotgun (WGS) entry which is preliminary data.</text>
</comment>
<evidence type="ECO:0000313" key="2">
    <source>
        <dbReference type="Proteomes" id="UP000627292"/>
    </source>
</evidence>
<reference evidence="1" key="2">
    <citation type="submission" date="2020-09" db="EMBL/GenBank/DDBJ databases">
        <authorList>
            <person name="Sun Q."/>
            <person name="Zhou Y."/>
        </authorList>
    </citation>
    <scope>NUCLEOTIDE SEQUENCE</scope>
    <source>
        <strain evidence="1">CGMCC 1.15290</strain>
    </source>
</reference>
<gene>
    <name evidence="1" type="ORF">GCM10011379_29590</name>
</gene>
<keyword evidence="2" id="KW-1185">Reference proteome</keyword>
<sequence>MEVRTLISLKQKGWSNRKIADYVKVNRKTVDSYMARFKSLELTCEVLLQLEDADLAELFTEDSQTEKERYEALAGHFNHFEKELLKPGCTLGALHQEYLLQHPDGYRYTQFCWHIRQCNKRTKPGGKLFKSNGDAMLIVEWEV</sequence>
<dbReference type="AlphaFoldDB" id="A0A917MWT6"/>
<name>A0A917MWT6_9BACT</name>
<reference evidence="1" key="1">
    <citation type="journal article" date="2014" name="Int. J. Syst. Evol. Microbiol.">
        <title>Complete genome sequence of Corynebacterium casei LMG S-19264T (=DSM 44701T), isolated from a smear-ripened cheese.</title>
        <authorList>
            <consortium name="US DOE Joint Genome Institute (JGI-PGF)"/>
            <person name="Walter F."/>
            <person name="Albersmeier A."/>
            <person name="Kalinowski J."/>
            <person name="Ruckert C."/>
        </authorList>
    </citation>
    <scope>NUCLEOTIDE SEQUENCE</scope>
    <source>
        <strain evidence="1">CGMCC 1.15290</strain>
    </source>
</reference>
<proteinExistence type="predicted"/>
<protein>
    <recommendedName>
        <fullName evidence="3">Homeodomain-like domain-containing protein</fullName>
    </recommendedName>
</protein>
<evidence type="ECO:0008006" key="3">
    <source>
        <dbReference type="Google" id="ProtNLM"/>
    </source>
</evidence>